<reference evidence="1 2" key="1">
    <citation type="journal article" date="2021" name="J. Hered.">
        <title>A chromosome-level genome assembly of the parasitoid wasp, Cotesia glomerata (Hymenoptera: Braconidae).</title>
        <authorList>
            <person name="Pinto B.J."/>
            <person name="Weis J.J."/>
            <person name="Gamble T."/>
            <person name="Ode P.J."/>
            <person name="Paul R."/>
            <person name="Zaspel J.M."/>
        </authorList>
    </citation>
    <scope>NUCLEOTIDE SEQUENCE [LARGE SCALE GENOMIC DNA]</scope>
    <source>
        <strain evidence="1">CgM1</strain>
    </source>
</reference>
<protein>
    <submittedName>
        <fullName evidence="1">Uncharacterized protein</fullName>
    </submittedName>
</protein>
<dbReference type="EMBL" id="JAHXZJ010000001">
    <property type="protein sequence ID" value="KAH0566831.1"/>
    <property type="molecule type" value="Genomic_DNA"/>
</dbReference>
<evidence type="ECO:0000313" key="2">
    <source>
        <dbReference type="Proteomes" id="UP000826195"/>
    </source>
</evidence>
<organism evidence="1 2">
    <name type="scientific">Cotesia glomerata</name>
    <name type="common">Lepidopteran parasitic wasp</name>
    <name type="synonym">Apanteles glomeratus</name>
    <dbReference type="NCBI Taxonomy" id="32391"/>
    <lineage>
        <taxon>Eukaryota</taxon>
        <taxon>Metazoa</taxon>
        <taxon>Ecdysozoa</taxon>
        <taxon>Arthropoda</taxon>
        <taxon>Hexapoda</taxon>
        <taxon>Insecta</taxon>
        <taxon>Pterygota</taxon>
        <taxon>Neoptera</taxon>
        <taxon>Endopterygota</taxon>
        <taxon>Hymenoptera</taxon>
        <taxon>Apocrita</taxon>
        <taxon>Ichneumonoidea</taxon>
        <taxon>Braconidae</taxon>
        <taxon>Microgastrinae</taxon>
        <taxon>Cotesia</taxon>
    </lineage>
</organism>
<dbReference type="Proteomes" id="UP000826195">
    <property type="component" value="Unassembled WGS sequence"/>
</dbReference>
<dbReference type="AlphaFoldDB" id="A0AAV7J4A1"/>
<comment type="caution">
    <text evidence="1">The sequence shown here is derived from an EMBL/GenBank/DDBJ whole genome shotgun (WGS) entry which is preliminary data.</text>
</comment>
<evidence type="ECO:0000313" key="1">
    <source>
        <dbReference type="EMBL" id="KAH0566831.1"/>
    </source>
</evidence>
<accession>A0AAV7J4A1</accession>
<keyword evidence="2" id="KW-1185">Reference proteome</keyword>
<proteinExistence type="predicted"/>
<sequence length="120" mass="14001">MRGIYTSNLWYECDHHTRGWLTVLVRIRITLKARMLVPPPRVPGASFVQTHPRYIWCMEECQANERDLVSSSSWRTPREDPEQHHRSTILCIMVMLWSSSGRVTAVERDKLLPSPKGLDK</sequence>
<gene>
    <name evidence="1" type="ORF">KQX54_004642</name>
</gene>
<name>A0AAV7J4A1_COTGL</name>